<reference evidence="2 3" key="1">
    <citation type="journal article" date="2022" name="BMC Genomics">
        <title>Comparative genome analysis of mycobacteria focusing on tRNA and non-coding RNA.</title>
        <authorList>
            <person name="Behra P.R.K."/>
            <person name="Pettersson B.M.F."/>
            <person name="Ramesh M."/>
            <person name="Das S."/>
            <person name="Dasgupta S."/>
            <person name="Kirsebom L.A."/>
        </authorList>
    </citation>
    <scope>NUCLEOTIDE SEQUENCE [LARGE SCALE GENOMIC DNA]</scope>
    <source>
        <strain evidence="2 3">DSM 44078</strain>
    </source>
</reference>
<dbReference type="InterPro" id="IPR010982">
    <property type="entry name" value="Lambda_DNA-bd_dom_sf"/>
</dbReference>
<gene>
    <name evidence="2" type="ORF">H7J73_00565</name>
</gene>
<evidence type="ECO:0000259" key="1">
    <source>
        <dbReference type="PROSITE" id="PS50943"/>
    </source>
</evidence>
<dbReference type="InterPro" id="IPR001387">
    <property type="entry name" value="Cro/C1-type_HTH"/>
</dbReference>
<dbReference type="SMART" id="SM00530">
    <property type="entry name" value="HTH_XRE"/>
    <property type="match status" value="1"/>
</dbReference>
<keyword evidence="3" id="KW-1185">Reference proteome</keyword>
<accession>A0ABT3C502</accession>
<feature type="domain" description="HTH cro/C1-type" evidence="1">
    <location>
        <begin position="34"/>
        <end position="93"/>
    </location>
</feature>
<dbReference type="Gene3D" id="1.10.260.40">
    <property type="entry name" value="lambda repressor-like DNA-binding domains"/>
    <property type="match status" value="1"/>
</dbReference>
<sequence length="162" mass="18588">MDNQASAAYSVSVTTPELARKRHESWEKRFGETVRNWRNERGWPQEEVARRLGWQGFDLHQTTIAKIERGARPLRIAEAAALAEVFEMPITAIFGLTLPQDRTANLDAQQRELEQVRRQVDDSRETLYSVAQRHAYLLAELEKLFLQMNQDIAGKVADVPEA</sequence>
<dbReference type="Proteomes" id="UP001526201">
    <property type="component" value="Unassembled WGS sequence"/>
</dbReference>
<name>A0ABT3C502_9MYCO</name>
<organism evidence="2 3">
    <name type="scientific">Mycolicibacterium komossense</name>
    <dbReference type="NCBI Taxonomy" id="1779"/>
    <lineage>
        <taxon>Bacteria</taxon>
        <taxon>Bacillati</taxon>
        <taxon>Actinomycetota</taxon>
        <taxon>Actinomycetes</taxon>
        <taxon>Mycobacteriales</taxon>
        <taxon>Mycobacteriaceae</taxon>
        <taxon>Mycolicibacterium</taxon>
    </lineage>
</organism>
<dbReference type="EMBL" id="JACKTY010000004">
    <property type="protein sequence ID" value="MCV7224539.1"/>
    <property type="molecule type" value="Genomic_DNA"/>
</dbReference>
<dbReference type="SUPFAM" id="SSF47413">
    <property type="entry name" value="lambda repressor-like DNA-binding domains"/>
    <property type="match status" value="1"/>
</dbReference>
<proteinExistence type="predicted"/>
<protein>
    <submittedName>
        <fullName evidence="2">Helix-turn-helix transcriptional regulator</fullName>
    </submittedName>
</protein>
<evidence type="ECO:0000313" key="3">
    <source>
        <dbReference type="Proteomes" id="UP001526201"/>
    </source>
</evidence>
<evidence type="ECO:0000313" key="2">
    <source>
        <dbReference type="EMBL" id="MCV7224539.1"/>
    </source>
</evidence>
<dbReference type="RefSeq" id="WP_264065263.1">
    <property type="nucleotide sequence ID" value="NZ_JACKTY010000004.1"/>
</dbReference>
<dbReference type="CDD" id="cd00093">
    <property type="entry name" value="HTH_XRE"/>
    <property type="match status" value="1"/>
</dbReference>
<dbReference type="Pfam" id="PF01381">
    <property type="entry name" value="HTH_3"/>
    <property type="match status" value="1"/>
</dbReference>
<comment type="caution">
    <text evidence="2">The sequence shown here is derived from an EMBL/GenBank/DDBJ whole genome shotgun (WGS) entry which is preliminary data.</text>
</comment>
<dbReference type="PROSITE" id="PS50943">
    <property type="entry name" value="HTH_CROC1"/>
    <property type="match status" value="1"/>
</dbReference>